<evidence type="ECO:0000313" key="5">
    <source>
        <dbReference type="EMBL" id="MBS2548576.1"/>
    </source>
</evidence>
<evidence type="ECO:0000256" key="2">
    <source>
        <dbReference type="ARBA" id="ARBA00007131"/>
    </source>
</evidence>
<organism evidence="5 6">
    <name type="scientific">Catenulispora pinistramenti</name>
    <dbReference type="NCBI Taxonomy" id="2705254"/>
    <lineage>
        <taxon>Bacteria</taxon>
        <taxon>Bacillati</taxon>
        <taxon>Actinomycetota</taxon>
        <taxon>Actinomycetes</taxon>
        <taxon>Catenulisporales</taxon>
        <taxon>Catenulisporaceae</taxon>
        <taxon>Catenulispora</taxon>
    </lineage>
</organism>
<dbReference type="InterPro" id="IPR005474">
    <property type="entry name" value="Transketolase_N"/>
</dbReference>
<dbReference type="InterPro" id="IPR029061">
    <property type="entry name" value="THDP-binding"/>
</dbReference>
<dbReference type="RefSeq" id="WP_212010151.1">
    <property type="nucleotide sequence ID" value="NZ_JAAFYZ010000051.1"/>
</dbReference>
<evidence type="ECO:0000313" key="6">
    <source>
        <dbReference type="Proteomes" id="UP000730482"/>
    </source>
</evidence>
<dbReference type="Proteomes" id="UP000730482">
    <property type="component" value="Unassembled WGS sequence"/>
</dbReference>
<keyword evidence="6" id="KW-1185">Reference proteome</keyword>
<comment type="caution">
    <text evidence="5">The sequence shown here is derived from an EMBL/GenBank/DDBJ whole genome shotgun (WGS) entry which is preliminary data.</text>
</comment>
<reference evidence="5 6" key="1">
    <citation type="submission" date="2020-02" db="EMBL/GenBank/DDBJ databases">
        <title>Acidophilic actinobacteria isolated from forest soil.</title>
        <authorList>
            <person name="Golinska P."/>
        </authorList>
    </citation>
    <scope>NUCLEOTIDE SEQUENCE [LARGE SCALE GENOMIC DNA]</scope>
    <source>
        <strain evidence="5 6">NL8</strain>
    </source>
</reference>
<name>A0ABS5KR95_9ACTN</name>
<protein>
    <submittedName>
        <fullName evidence="5">Transketolase</fullName>
    </submittedName>
</protein>
<feature type="domain" description="Transketolase N-terminal" evidence="4">
    <location>
        <begin position="36"/>
        <end position="272"/>
    </location>
</feature>
<comment type="cofactor">
    <cofactor evidence="1">
        <name>thiamine diphosphate</name>
        <dbReference type="ChEBI" id="CHEBI:58937"/>
    </cofactor>
</comment>
<dbReference type="PANTHER" id="PTHR47514:SF1">
    <property type="entry name" value="TRANSKETOLASE N-TERMINAL SECTION-RELATED"/>
    <property type="match status" value="1"/>
</dbReference>
<gene>
    <name evidence="5" type="ORF">KGQ19_17045</name>
</gene>
<dbReference type="Gene3D" id="3.40.50.970">
    <property type="match status" value="1"/>
</dbReference>
<dbReference type="SUPFAM" id="SSF52518">
    <property type="entry name" value="Thiamin diphosphate-binding fold (THDP-binding)"/>
    <property type="match status" value="1"/>
</dbReference>
<keyword evidence="3" id="KW-0786">Thiamine pyrophosphate</keyword>
<dbReference type="Pfam" id="PF00456">
    <property type="entry name" value="Transketolase_N"/>
    <property type="match status" value="1"/>
</dbReference>
<sequence length="276" mass="28647">MVESLTSPPGTRSEQSLADIAAGARRRLVDLSATRPVHLGASLSVIDILVAVYDALGLDPARPRRPERGDVILSKGHAVWGLYSVLAGFGVEGLDDPRAGHPLDTTPGVAAGTGALGHGLSIGAGLALAARLDGGDRKAVVVLGDGELDEGSVWEAAMFAAHHALANLVAVVDRNGLQQEGPTESVLALEPLAAKWRAFGWQVIEADGHDGAALRRTLEEAFASEDLPTVVIAHTVKGRGVPFMEHDPAFHHAHLTSHQHAAALTALAAGPEQEPA</sequence>
<evidence type="ECO:0000259" key="4">
    <source>
        <dbReference type="Pfam" id="PF00456"/>
    </source>
</evidence>
<comment type="similarity">
    <text evidence="2">Belongs to the transketolase family.</text>
</comment>
<dbReference type="EMBL" id="JAAFYZ010000051">
    <property type="protein sequence ID" value="MBS2548576.1"/>
    <property type="molecule type" value="Genomic_DNA"/>
</dbReference>
<dbReference type="CDD" id="cd02012">
    <property type="entry name" value="TPP_TK"/>
    <property type="match status" value="1"/>
</dbReference>
<evidence type="ECO:0000256" key="1">
    <source>
        <dbReference type="ARBA" id="ARBA00001964"/>
    </source>
</evidence>
<proteinExistence type="inferred from homology"/>
<evidence type="ECO:0000256" key="3">
    <source>
        <dbReference type="ARBA" id="ARBA00023052"/>
    </source>
</evidence>
<dbReference type="PANTHER" id="PTHR47514">
    <property type="entry name" value="TRANSKETOLASE N-TERMINAL SECTION-RELATED"/>
    <property type="match status" value="1"/>
</dbReference>
<accession>A0ABS5KR95</accession>